<dbReference type="InterPro" id="IPR029058">
    <property type="entry name" value="AB_hydrolase_fold"/>
</dbReference>
<evidence type="ECO:0000259" key="1">
    <source>
        <dbReference type="Pfam" id="PF00561"/>
    </source>
</evidence>
<dbReference type="Pfam" id="PF00561">
    <property type="entry name" value="Abhydrolase_1"/>
    <property type="match status" value="1"/>
</dbReference>
<dbReference type="Proteomes" id="UP000182902">
    <property type="component" value="Unassembled WGS sequence"/>
</dbReference>
<protein>
    <submittedName>
        <fullName evidence="2">Proline iminopeptidase</fullName>
    </submittedName>
</protein>
<evidence type="ECO:0000313" key="2">
    <source>
        <dbReference type="EMBL" id="SDZ58346.1"/>
    </source>
</evidence>
<name>A0A1H3U7B0_9PSED</name>
<accession>A0A1H3U7B0</accession>
<sequence>MTASSVQHAPGAFHEVRGKRLWVEQAGNGQPLMLLSGLGPAGSHALFHPHFDALHADFRVIYVDLYGRGRSDKPDDLDAISFAQDVLDITVLISQLCPEGTHLFGFSYGGLISLQVALDQPDLVRSVLLCNSLHSPQMWQQNHENINQVIATQLPHVWEQISQLHAEGEVSTSPRMQALFGQAATLVRFYDPANAGKLFSEPGSRNTELYPLFCGADVDFTIGGQLLQIPDFRPLLDHLVPPTKVLAGRFDRALYPALQLGFQRARVELAFLERSGSFGFIEDNEEVLGHIRAHCR</sequence>
<dbReference type="RefSeq" id="WP_239694223.1">
    <property type="nucleotide sequence ID" value="NZ_FNOX01000013.1"/>
</dbReference>
<dbReference type="AlphaFoldDB" id="A0A1H3U7B0"/>
<feature type="domain" description="AB hydrolase-1" evidence="1">
    <location>
        <begin position="31"/>
        <end position="161"/>
    </location>
</feature>
<dbReference type="EMBL" id="FNOX01000013">
    <property type="protein sequence ID" value="SDZ58346.1"/>
    <property type="molecule type" value="Genomic_DNA"/>
</dbReference>
<gene>
    <name evidence="2" type="ORF">SAMN05216247_11380</name>
</gene>
<evidence type="ECO:0000313" key="3">
    <source>
        <dbReference type="Proteomes" id="UP000182902"/>
    </source>
</evidence>
<dbReference type="Gene3D" id="3.40.50.1820">
    <property type="entry name" value="alpha/beta hydrolase"/>
    <property type="match status" value="1"/>
</dbReference>
<organism evidence="2 3">
    <name type="scientific">Pseudomonas salomonii</name>
    <dbReference type="NCBI Taxonomy" id="191391"/>
    <lineage>
        <taxon>Bacteria</taxon>
        <taxon>Pseudomonadati</taxon>
        <taxon>Pseudomonadota</taxon>
        <taxon>Gammaproteobacteria</taxon>
        <taxon>Pseudomonadales</taxon>
        <taxon>Pseudomonadaceae</taxon>
        <taxon>Pseudomonas</taxon>
    </lineage>
</organism>
<dbReference type="SUPFAM" id="SSF53474">
    <property type="entry name" value="alpha/beta-Hydrolases"/>
    <property type="match status" value="1"/>
</dbReference>
<proteinExistence type="predicted"/>
<dbReference type="PANTHER" id="PTHR43798">
    <property type="entry name" value="MONOACYLGLYCEROL LIPASE"/>
    <property type="match status" value="1"/>
</dbReference>
<reference evidence="2 3" key="1">
    <citation type="submission" date="2016-10" db="EMBL/GenBank/DDBJ databases">
        <authorList>
            <person name="de Groot N.N."/>
        </authorList>
    </citation>
    <scope>NUCLEOTIDE SEQUENCE [LARGE SCALE GENOMIC DNA]</scope>
    <source>
        <strain evidence="2 3">ICMP 14252</strain>
    </source>
</reference>
<dbReference type="InterPro" id="IPR000073">
    <property type="entry name" value="AB_hydrolase_1"/>
</dbReference>
<dbReference type="PRINTS" id="PR00111">
    <property type="entry name" value="ABHYDROLASE"/>
</dbReference>
<dbReference type="InterPro" id="IPR050266">
    <property type="entry name" value="AB_hydrolase_sf"/>
</dbReference>